<dbReference type="Proteomes" id="UP000001593">
    <property type="component" value="Unassembled WGS sequence"/>
</dbReference>
<dbReference type="EMBL" id="DS469536">
    <property type="protein sequence ID" value="EDO45433.1"/>
    <property type="molecule type" value="Genomic_DNA"/>
</dbReference>
<gene>
    <name evidence="2" type="ORF">NEMVEDRAFT_v1g201822</name>
</gene>
<reference evidence="2 3" key="1">
    <citation type="journal article" date="2007" name="Science">
        <title>Sea anemone genome reveals ancestral eumetazoan gene repertoire and genomic organization.</title>
        <authorList>
            <person name="Putnam N.H."/>
            <person name="Srivastava M."/>
            <person name="Hellsten U."/>
            <person name="Dirks B."/>
            <person name="Chapman J."/>
            <person name="Salamov A."/>
            <person name="Terry A."/>
            <person name="Shapiro H."/>
            <person name="Lindquist E."/>
            <person name="Kapitonov V.V."/>
            <person name="Jurka J."/>
            <person name="Genikhovich G."/>
            <person name="Grigoriev I.V."/>
            <person name="Lucas S.M."/>
            <person name="Steele R.E."/>
            <person name="Finnerty J.R."/>
            <person name="Technau U."/>
            <person name="Martindale M.Q."/>
            <person name="Rokhsar D.S."/>
        </authorList>
    </citation>
    <scope>NUCLEOTIDE SEQUENCE [LARGE SCALE GENOMIC DNA]</scope>
    <source>
        <strain evidence="3">CH2 X CH6</strain>
    </source>
</reference>
<dbReference type="InParanoid" id="A7RTA4"/>
<organism evidence="2 3">
    <name type="scientific">Nematostella vectensis</name>
    <name type="common">Starlet sea anemone</name>
    <dbReference type="NCBI Taxonomy" id="45351"/>
    <lineage>
        <taxon>Eukaryota</taxon>
        <taxon>Metazoa</taxon>
        <taxon>Cnidaria</taxon>
        <taxon>Anthozoa</taxon>
        <taxon>Hexacorallia</taxon>
        <taxon>Actiniaria</taxon>
        <taxon>Edwardsiidae</taxon>
        <taxon>Nematostella</taxon>
    </lineage>
</organism>
<sequence>MAKFGNMFLSDSLHKVDRGVKEGVPEFPDYAHFGNDHGILRIVQEARIEWTTCIANGQQCKEKPYFPPVELPRLGMPICCMVVLDRMLQDITNALNTIGIRYRVIYGTLLGGIRSKAIIPWTHDVDLGLDKDICSNRTFFSKLQDHFGGMYYLGHYFMDMPRMVPHIPAYIEVNNSSLFKEGYCRMDLDQGFYSEEIKKSIESLTPLSLHWRDRGYLDFNPAPDIWWNGSALVEINRKKYITIRDIDYELKNWYGYDYMKPALHGETWNGLSDVGA</sequence>
<accession>A7RTA4</accession>
<dbReference type="GO" id="GO:0009100">
    <property type="term" value="P:glycoprotein metabolic process"/>
    <property type="evidence" value="ECO:0007669"/>
    <property type="project" value="UniProtKB-ARBA"/>
</dbReference>
<dbReference type="InterPro" id="IPR007074">
    <property type="entry name" value="LicD/FKTN/FKRP_NTP_transf"/>
</dbReference>
<keyword evidence="3" id="KW-1185">Reference proteome</keyword>
<dbReference type="AlphaFoldDB" id="A7RTA4"/>
<evidence type="ECO:0000259" key="1">
    <source>
        <dbReference type="Pfam" id="PF04991"/>
    </source>
</evidence>
<evidence type="ECO:0000313" key="3">
    <source>
        <dbReference type="Proteomes" id="UP000001593"/>
    </source>
</evidence>
<dbReference type="STRING" id="45351.A7RTA4"/>
<name>A7RTA4_NEMVE</name>
<dbReference type="PANTHER" id="PTHR13627">
    <property type="entry name" value="FUKUTIN RELATED PROTEIN"/>
    <property type="match status" value="1"/>
</dbReference>
<dbReference type="PANTHER" id="PTHR13627:SF33">
    <property type="entry name" value="LICD FAMILY PROTEIN"/>
    <property type="match status" value="1"/>
</dbReference>
<dbReference type="InterPro" id="IPR052613">
    <property type="entry name" value="LicD_transferase"/>
</dbReference>
<proteinExistence type="predicted"/>
<dbReference type="Pfam" id="PF04991">
    <property type="entry name" value="LicD"/>
    <property type="match status" value="1"/>
</dbReference>
<evidence type="ECO:0000313" key="2">
    <source>
        <dbReference type="EMBL" id="EDO45433.1"/>
    </source>
</evidence>
<feature type="domain" description="LicD/FKTN/FKRP nucleotidyltransferase" evidence="1">
    <location>
        <begin position="99"/>
        <end position="130"/>
    </location>
</feature>
<dbReference type="PhylomeDB" id="A7RTA4"/>
<protein>
    <recommendedName>
        <fullName evidence="1">LicD/FKTN/FKRP nucleotidyltransferase domain-containing protein</fullName>
    </recommendedName>
</protein>
<dbReference type="HOGENOM" id="CLU_088044_0_0_1"/>